<dbReference type="AlphaFoldDB" id="S8E7P4"/>
<dbReference type="HOGENOM" id="CLU_2073191_0_0_1"/>
<organism evidence="1 2">
    <name type="scientific">Fomitopsis schrenkii</name>
    <name type="common">Brown rot fungus</name>
    <dbReference type="NCBI Taxonomy" id="2126942"/>
    <lineage>
        <taxon>Eukaryota</taxon>
        <taxon>Fungi</taxon>
        <taxon>Dikarya</taxon>
        <taxon>Basidiomycota</taxon>
        <taxon>Agaricomycotina</taxon>
        <taxon>Agaricomycetes</taxon>
        <taxon>Polyporales</taxon>
        <taxon>Fomitopsis</taxon>
    </lineage>
</organism>
<dbReference type="EMBL" id="KE504157">
    <property type="protein sequence ID" value="EPS99368.1"/>
    <property type="molecule type" value="Genomic_DNA"/>
</dbReference>
<sequence>MNSSTHRNLRKESVLHLHLTYNPEEPHEARRFRLIAFGRYSWDTLLTLGFDQAAVSNMQADRNLLEEQHSLSGAALMILDARAARIISIVRYIVPTDMVPNQLDEWRMVLGRMVRGDA</sequence>
<evidence type="ECO:0000313" key="1">
    <source>
        <dbReference type="EMBL" id="EPS99368.1"/>
    </source>
</evidence>
<accession>S8E7P4</accession>
<name>S8E7P4_FOMSC</name>
<evidence type="ECO:0000313" key="2">
    <source>
        <dbReference type="Proteomes" id="UP000015241"/>
    </source>
</evidence>
<reference evidence="1 2" key="1">
    <citation type="journal article" date="2012" name="Science">
        <title>The Paleozoic origin of enzymatic lignin decomposition reconstructed from 31 fungal genomes.</title>
        <authorList>
            <person name="Floudas D."/>
            <person name="Binder M."/>
            <person name="Riley R."/>
            <person name="Barry K."/>
            <person name="Blanchette R.A."/>
            <person name="Henrissat B."/>
            <person name="Martinez A.T."/>
            <person name="Otillar R."/>
            <person name="Spatafora J.W."/>
            <person name="Yadav J.S."/>
            <person name="Aerts A."/>
            <person name="Benoit I."/>
            <person name="Boyd A."/>
            <person name="Carlson A."/>
            <person name="Copeland A."/>
            <person name="Coutinho P.M."/>
            <person name="de Vries R.P."/>
            <person name="Ferreira P."/>
            <person name="Findley K."/>
            <person name="Foster B."/>
            <person name="Gaskell J."/>
            <person name="Glotzer D."/>
            <person name="Gorecki P."/>
            <person name="Heitman J."/>
            <person name="Hesse C."/>
            <person name="Hori C."/>
            <person name="Igarashi K."/>
            <person name="Jurgens J.A."/>
            <person name="Kallen N."/>
            <person name="Kersten P."/>
            <person name="Kohler A."/>
            <person name="Kuees U."/>
            <person name="Kumar T.K.A."/>
            <person name="Kuo A."/>
            <person name="LaButti K."/>
            <person name="Larrondo L.F."/>
            <person name="Lindquist E."/>
            <person name="Ling A."/>
            <person name="Lombard V."/>
            <person name="Lucas S."/>
            <person name="Lundell T."/>
            <person name="Martin R."/>
            <person name="McLaughlin D.J."/>
            <person name="Morgenstern I."/>
            <person name="Morin E."/>
            <person name="Murat C."/>
            <person name="Nagy L.G."/>
            <person name="Nolan M."/>
            <person name="Ohm R.A."/>
            <person name="Patyshakuliyeva A."/>
            <person name="Rokas A."/>
            <person name="Ruiz-Duenas F.J."/>
            <person name="Sabat G."/>
            <person name="Salamov A."/>
            <person name="Samejima M."/>
            <person name="Schmutz J."/>
            <person name="Slot J.C."/>
            <person name="St John F."/>
            <person name="Stenlid J."/>
            <person name="Sun H."/>
            <person name="Sun S."/>
            <person name="Syed K."/>
            <person name="Tsang A."/>
            <person name="Wiebenga A."/>
            <person name="Young D."/>
            <person name="Pisabarro A."/>
            <person name="Eastwood D.C."/>
            <person name="Martin F."/>
            <person name="Cullen D."/>
            <person name="Grigoriev I.V."/>
            <person name="Hibbett D.S."/>
        </authorList>
    </citation>
    <scope>NUCLEOTIDE SEQUENCE</scope>
    <source>
        <strain evidence="2">FP-58527</strain>
    </source>
</reference>
<dbReference type="InParanoid" id="S8E7P4"/>
<proteinExistence type="predicted"/>
<protein>
    <submittedName>
        <fullName evidence="1">Uncharacterized protein</fullName>
    </submittedName>
</protein>
<dbReference type="eggNOG" id="ENOG502SD67">
    <property type="taxonomic scope" value="Eukaryota"/>
</dbReference>
<keyword evidence="2" id="KW-1185">Reference proteome</keyword>
<gene>
    <name evidence="1" type="ORF">FOMPIDRAFT_1050652</name>
</gene>
<dbReference type="Proteomes" id="UP000015241">
    <property type="component" value="Unassembled WGS sequence"/>
</dbReference>